<reference evidence="1" key="1">
    <citation type="submission" date="2023-04" db="EMBL/GenBank/DDBJ databases">
        <title>Draft Genome sequencing of Naganishia species isolated from polar environments using Oxford Nanopore Technology.</title>
        <authorList>
            <person name="Leo P."/>
            <person name="Venkateswaran K."/>
        </authorList>
    </citation>
    <scope>NUCLEOTIDE SEQUENCE</scope>
    <source>
        <strain evidence="1">MNA-CCFEE 5262</strain>
    </source>
</reference>
<gene>
    <name evidence="1" type="ORF">QFC20_005818</name>
</gene>
<protein>
    <submittedName>
        <fullName evidence="1">Uncharacterized protein</fullName>
    </submittedName>
</protein>
<name>A0ACC2VJC0_9TREE</name>
<dbReference type="EMBL" id="JASBWS010000087">
    <property type="protein sequence ID" value="KAJ9099000.1"/>
    <property type="molecule type" value="Genomic_DNA"/>
</dbReference>
<comment type="caution">
    <text evidence="1">The sequence shown here is derived from an EMBL/GenBank/DDBJ whole genome shotgun (WGS) entry which is preliminary data.</text>
</comment>
<organism evidence="1 2">
    <name type="scientific">Naganishia adeliensis</name>
    <dbReference type="NCBI Taxonomy" id="92952"/>
    <lineage>
        <taxon>Eukaryota</taxon>
        <taxon>Fungi</taxon>
        <taxon>Dikarya</taxon>
        <taxon>Basidiomycota</taxon>
        <taxon>Agaricomycotina</taxon>
        <taxon>Tremellomycetes</taxon>
        <taxon>Filobasidiales</taxon>
        <taxon>Filobasidiaceae</taxon>
        <taxon>Naganishia</taxon>
    </lineage>
</organism>
<evidence type="ECO:0000313" key="1">
    <source>
        <dbReference type="EMBL" id="KAJ9099000.1"/>
    </source>
</evidence>
<dbReference type="Proteomes" id="UP001230649">
    <property type="component" value="Unassembled WGS sequence"/>
</dbReference>
<keyword evidence="2" id="KW-1185">Reference proteome</keyword>
<accession>A0ACC2VJC0</accession>
<sequence>MDRHYVAPSSLPDSERQLANVLPSESIIWNDATVGSDSIPSELPTILEPRIDLEGMNRFMLSQFKCTVSPNTPRNYLGALTAPSPGSSQSSNATYDLGRTASLLLNRSMDTSVAGPSSYSLEVPATSDYHSTKPRTWRVAKLGSAGELLHGTRMIMGSNTELANHVQVDRKKISTALKMAKEAREKADEAIVARIFGRNGDKWLATTSFGIGGQKFQGARAAAEPALTSSNCLHVAIGLGRPRVSRLAISDGEFPVGSNAITTTAIATLEEGSQSTLRLASELQHRSEEYENGQSTTQSARISILARRNWTVWPATRDDLVALQTGQVIQVVTLPARGKVFGSDTNFSNVLAFRRGAIEEKFTNRLGDSSEISETGSEKEICNPYPLVLLRSEDNRAMCFAKGHTQDQDIFPCILKPDVKVSVMPAVQNGVRRIRGIPGKLMIGQAFYDYYST</sequence>
<proteinExistence type="predicted"/>
<evidence type="ECO:0000313" key="2">
    <source>
        <dbReference type="Proteomes" id="UP001230649"/>
    </source>
</evidence>